<dbReference type="Proteomes" id="UP000183832">
    <property type="component" value="Unassembled WGS sequence"/>
</dbReference>
<protein>
    <submittedName>
        <fullName evidence="1">CLUMA_CG001286, isoform A</fullName>
    </submittedName>
</protein>
<evidence type="ECO:0000313" key="1">
    <source>
        <dbReference type="EMBL" id="CRK87485.1"/>
    </source>
</evidence>
<dbReference type="EMBL" id="CVRI01000004">
    <property type="protein sequence ID" value="CRK87485.1"/>
    <property type="molecule type" value="Genomic_DNA"/>
</dbReference>
<proteinExistence type="predicted"/>
<sequence>MFSWNNFLSHLLIVFNEKYSLCSKKASFI</sequence>
<dbReference type="AlphaFoldDB" id="A0A1J1HHK5"/>
<accession>A0A1J1HHK5</accession>
<evidence type="ECO:0000313" key="2">
    <source>
        <dbReference type="Proteomes" id="UP000183832"/>
    </source>
</evidence>
<gene>
    <name evidence="1" type="ORF">CLUMA_CG001286</name>
</gene>
<reference evidence="1 2" key="1">
    <citation type="submission" date="2015-04" db="EMBL/GenBank/DDBJ databases">
        <authorList>
            <person name="Syromyatnikov M.Y."/>
            <person name="Popov V.N."/>
        </authorList>
    </citation>
    <scope>NUCLEOTIDE SEQUENCE [LARGE SCALE GENOMIC DNA]</scope>
</reference>
<keyword evidence="2" id="KW-1185">Reference proteome</keyword>
<organism evidence="1 2">
    <name type="scientific">Clunio marinus</name>
    <dbReference type="NCBI Taxonomy" id="568069"/>
    <lineage>
        <taxon>Eukaryota</taxon>
        <taxon>Metazoa</taxon>
        <taxon>Ecdysozoa</taxon>
        <taxon>Arthropoda</taxon>
        <taxon>Hexapoda</taxon>
        <taxon>Insecta</taxon>
        <taxon>Pterygota</taxon>
        <taxon>Neoptera</taxon>
        <taxon>Endopterygota</taxon>
        <taxon>Diptera</taxon>
        <taxon>Nematocera</taxon>
        <taxon>Chironomoidea</taxon>
        <taxon>Chironomidae</taxon>
        <taxon>Clunio</taxon>
    </lineage>
</organism>
<name>A0A1J1HHK5_9DIPT</name>